<proteinExistence type="predicted"/>
<organism evidence="1">
    <name type="scientific">Pithovirus LCPAC304</name>
    <dbReference type="NCBI Taxonomy" id="2506594"/>
    <lineage>
        <taxon>Viruses</taxon>
        <taxon>Pithoviruses</taxon>
    </lineage>
</organism>
<protein>
    <submittedName>
        <fullName evidence="1">Uncharacterized protein</fullName>
    </submittedName>
</protein>
<reference evidence="1" key="1">
    <citation type="journal article" date="2019" name="MBio">
        <title>Virus Genomes from Deep Sea Sediments Expand the Ocean Megavirome and Support Independent Origins of Viral Gigantism.</title>
        <authorList>
            <person name="Backstrom D."/>
            <person name="Yutin N."/>
            <person name="Jorgensen S.L."/>
            <person name="Dharamshi J."/>
            <person name="Homa F."/>
            <person name="Zaremba-Niedwiedzka K."/>
            <person name="Spang A."/>
            <person name="Wolf Y.I."/>
            <person name="Koonin E.V."/>
            <person name="Ettema T.J."/>
        </authorList>
    </citation>
    <scope>NUCLEOTIDE SEQUENCE</scope>
</reference>
<gene>
    <name evidence="1" type="ORF">LCPAC304_00120</name>
</gene>
<dbReference type="EMBL" id="MK500565">
    <property type="protein sequence ID" value="QBK91686.1"/>
    <property type="molecule type" value="Genomic_DNA"/>
</dbReference>
<sequence length="220" mass="25670">MKIMTMRDLYPTLFPPEEEKPPNKDPLEEDDLEPVHIYVKKISMTRFEEVPLEAWKGRYTIGHLCQELMVCRSLLDKHGNGDHALCRLPLELIVQILSYITSDWLRVVFLQSMRGDTKETTVLTFLHTTNIKDVCQYLGMETNHPPHRYRVRLFNSDTTVDDVNPYDTSHSVVAQKGSTVFVWSNPRVSHCSKHIMSEECDCAEQERKERIEKYKSTNNL</sequence>
<evidence type="ECO:0000313" key="1">
    <source>
        <dbReference type="EMBL" id="QBK91686.1"/>
    </source>
</evidence>
<name>A0A481Z7S1_9VIRU</name>
<accession>A0A481Z7S1</accession>